<evidence type="ECO:0000256" key="1">
    <source>
        <dbReference type="ARBA" id="ARBA00004141"/>
    </source>
</evidence>
<dbReference type="Pfam" id="PF02674">
    <property type="entry name" value="Colicin_V"/>
    <property type="match status" value="1"/>
</dbReference>
<dbReference type="PANTHER" id="PTHR37306">
    <property type="entry name" value="COLICIN V PRODUCTION PROTEIN"/>
    <property type="match status" value="1"/>
</dbReference>
<dbReference type="RefSeq" id="WP_290000834.1">
    <property type="nucleotide sequence ID" value="NZ_JAUEPH010000005.1"/>
</dbReference>
<evidence type="ECO:0000313" key="6">
    <source>
        <dbReference type="EMBL" id="MDN3204989.1"/>
    </source>
</evidence>
<dbReference type="PANTHER" id="PTHR37306:SF1">
    <property type="entry name" value="COLICIN V PRODUCTION PROTEIN"/>
    <property type="match status" value="1"/>
</dbReference>
<comment type="subcellular location">
    <subcellularLocation>
        <location evidence="1">Membrane</location>
        <topology evidence="1">Multi-pass membrane protein</topology>
    </subcellularLocation>
</comment>
<feature type="transmembrane region" description="Helical" evidence="5">
    <location>
        <begin position="65"/>
        <end position="86"/>
    </location>
</feature>
<evidence type="ECO:0000256" key="2">
    <source>
        <dbReference type="ARBA" id="ARBA00022692"/>
    </source>
</evidence>
<keyword evidence="3 5" id="KW-1133">Transmembrane helix</keyword>
<keyword evidence="4 5" id="KW-0472">Membrane</keyword>
<dbReference type="Proteomes" id="UP001171916">
    <property type="component" value="Unassembled WGS sequence"/>
</dbReference>
<feature type="transmembrane region" description="Helical" evidence="5">
    <location>
        <begin position="24"/>
        <end position="45"/>
    </location>
</feature>
<organism evidence="6 7">
    <name type="scientific">Algoriphagus sediminis</name>
    <dbReference type="NCBI Taxonomy" id="3057113"/>
    <lineage>
        <taxon>Bacteria</taxon>
        <taxon>Pseudomonadati</taxon>
        <taxon>Bacteroidota</taxon>
        <taxon>Cytophagia</taxon>
        <taxon>Cytophagales</taxon>
        <taxon>Cyclobacteriaceae</taxon>
        <taxon>Algoriphagus</taxon>
    </lineage>
</organism>
<protein>
    <submittedName>
        <fullName evidence="6">CvpA family protein</fullName>
    </submittedName>
</protein>
<evidence type="ECO:0000256" key="5">
    <source>
        <dbReference type="SAM" id="Phobius"/>
    </source>
</evidence>
<proteinExistence type="predicted"/>
<accession>A0ABT7YFL3</accession>
<reference evidence="6" key="1">
    <citation type="submission" date="2023-06" db="EMBL/GenBank/DDBJ databases">
        <title>Robiginitalea aurantiacus sp. nov. and Algoriphagus sediminis sp. nov., isolated from coastal sediment.</title>
        <authorList>
            <person name="Zhou Z.Y."/>
            <person name="An J."/>
            <person name="Jia Y.W."/>
            <person name="Du Z.J."/>
        </authorList>
    </citation>
    <scope>NUCLEOTIDE SEQUENCE</scope>
    <source>
        <strain evidence="6">C2-7</strain>
    </source>
</reference>
<comment type="caution">
    <text evidence="6">The sequence shown here is derived from an EMBL/GenBank/DDBJ whole genome shotgun (WGS) entry which is preliminary data.</text>
</comment>
<gene>
    <name evidence="6" type="ORF">QVH07_12570</name>
</gene>
<keyword evidence="7" id="KW-1185">Reference proteome</keyword>
<sequence length="179" mass="20184">MEIIDVVILIIIGLGALEGFKKGFLMGIIGLFGFIIAIILAFYFMDTMADWLSDNVKSLNIGYPIVAFFLIFVLTTLLINGVGWLLKKTMETVFLGSLDKVAGLMLGVVRVAFFLSLFLYMANLFDLDLPKEWTRKSQALPYIEPIAPFFVDLLDPFLPVIQETLDKMEELVEEFADQI</sequence>
<name>A0ABT7YFL3_9BACT</name>
<feature type="transmembrane region" description="Helical" evidence="5">
    <location>
        <begin position="98"/>
        <end position="122"/>
    </location>
</feature>
<keyword evidence="2 5" id="KW-0812">Transmembrane</keyword>
<dbReference type="EMBL" id="JAUEPH010000005">
    <property type="protein sequence ID" value="MDN3204989.1"/>
    <property type="molecule type" value="Genomic_DNA"/>
</dbReference>
<evidence type="ECO:0000313" key="7">
    <source>
        <dbReference type="Proteomes" id="UP001171916"/>
    </source>
</evidence>
<evidence type="ECO:0000256" key="4">
    <source>
        <dbReference type="ARBA" id="ARBA00023136"/>
    </source>
</evidence>
<dbReference type="InterPro" id="IPR003825">
    <property type="entry name" value="Colicin-V_CvpA"/>
</dbReference>
<evidence type="ECO:0000256" key="3">
    <source>
        <dbReference type="ARBA" id="ARBA00022989"/>
    </source>
</evidence>